<evidence type="ECO:0000313" key="7">
    <source>
        <dbReference type="Proteomes" id="UP000477911"/>
    </source>
</evidence>
<dbReference type="GO" id="GO:0051537">
    <property type="term" value="F:2 iron, 2 sulfur cluster binding"/>
    <property type="evidence" value="ECO:0007669"/>
    <property type="project" value="UniProtKB-KW"/>
</dbReference>
<dbReference type="Pfam" id="PF00355">
    <property type="entry name" value="Rieske"/>
    <property type="match status" value="1"/>
</dbReference>
<dbReference type="GO" id="GO:0046872">
    <property type="term" value="F:metal ion binding"/>
    <property type="evidence" value="ECO:0007669"/>
    <property type="project" value="UniProtKB-KW"/>
</dbReference>
<organism evidence="6 7">
    <name type="scientific">Pseudooceanicola albus</name>
    <dbReference type="NCBI Taxonomy" id="2692189"/>
    <lineage>
        <taxon>Bacteria</taxon>
        <taxon>Pseudomonadati</taxon>
        <taxon>Pseudomonadota</taxon>
        <taxon>Alphaproteobacteria</taxon>
        <taxon>Rhodobacterales</taxon>
        <taxon>Paracoccaceae</taxon>
        <taxon>Pseudooceanicola</taxon>
    </lineage>
</organism>
<name>A0A6L7G5Q9_9RHOB</name>
<evidence type="ECO:0000256" key="1">
    <source>
        <dbReference type="ARBA" id="ARBA00022714"/>
    </source>
</evidence>
<evidence type="ECO:0000256" key="4">
    <source>
        <dbReference type="ARBA" id="ARBA00023014"/>
    </source>
</evidence>
<keyword evidence="2" id="KW-0479">Metal-binding</keyword>
<protein>
    <submittedName>
        <fullName evidence="6">Rieske 2Fe-2S domain-containing protein</fullName>
    </submittedName>
</protein>
<evidence type="ECO:0000259" key="5">
    <source>
        <dbReference type="PROSITE" id="PS51296"/>
    </source>
</evidence>
<dbReference type="Proteomes" id="UP000477911">
    <property type="component" value="Unassembled WGS sequence"/>
</dbReference>
<dbReference type="EMBL" id="WUMU01000015">
    <property type="protein sequence ID" value="MXN18857.1"/>
    <property type="molecule type" value="Genomic_DNA"/>
</dbReference>
<keyword evidence="7" id="KW-1185">Reference proteome</keyword>
<evidence type="ECO:0000256" key="3">
    <source>
        <dbReference type="ARBA" id="ARBA00023004"/>
    </source>
</evidence>
<dbReference type="AlphaFoldDB" id="A0A6L7G5Q9"/>
<dbReference type="InterPro" id="IPR036922">
    <property type="entry name" value="Rieske_2Fe-2S_sf"/>
</dbReference>
<evidence type="ECO:0000313" key="6">
    <source>
        <dbReference type="EMBL" id="MXN18857.1"/>
    </source>
</evidence>
<dbReference type="SUPFAM" id="SSF50022">
    <property type="entry name" value="ISP domain"/>
    <property type="match status" value="1"/>
</dbReference>
<comment type="caution">
    <text evidence="6">The sequence shown here is derived from an EMBL/GenBank/DDBJ whole genome shotgun (WGS) entry which is preliminary data.</text>
</comment>
<dbReference type="InterPro" id="IPR017941">
    <property type="entry name" value="Rieske_2Fe-2S"/>
</dbReference>
<keyword evidence="3" id="KW-0408">Iron</keyword>
<dbReference type="RefSeq" id="WP_160894977.1">
    <property type="nucleotide sequence ID" value="NZ_WUMU01000015.1"/>
</dbReference>
<keyword evidence="4" id="KW-0411">Iron-sulfur</keyword>
<sequence>MAWTDYRAAPPPGTPVCAAARIEGVLALSVQSAQGALPLLLARTPLGLRAYVNACPHQYLPLDYRGPQVLSACGGALLCTAHGARFDIATGAALAGADCGLDPVPLEERDGIVFIAG</sequence>
<dbReference type="PROSITE" id="PS51296">
    <property type="entry name" value="RIESKE"/>
    <property type="match status" value="1"/>
</dbReference>
<dbReference type="Gene3D" id="2.102.10.10">
    <property type="entry name" value="Rieske [2Fe-2S] iron-sulphur domain"/>
    <property type="match status" value="1"/>
</dbReference>
<keyword evidence="1" id="KW-0001">2Fe-2S</keyword>
<reference evidence="6 7" key="1">
    <citation type="submission" date="2019-12" db="EMBL/GenBank/DDBJ databases">
        <authorList>
            <person name="Li M."/>
        </authorList>
    </citation>
    <scope>NUCLEOTIDE SEQUENCE [LARGE SCALE GENOMIC DNA]</scope>
    <source>
        <strain evidence="6 7">GBMRC 2024</strain>
    </source>
</reference>
<evidence type="ECO:0000256" key="2">
    <source>
        <dbReference type="ARBA" id="ARBA00022723"/>
    </source>
</evidence>
<feature type="domain" description="Rieske" evidence="5">
    <location>
        <begin position="13"/>
        <end position="115"/>
    </location>
</feature>
<dbReference type="CDD" id="cd03467">
    <property type="entry name" value="Rieske"/>
    <property type="match status" value="1"/>
</dbReference>
<accession>A0A6L7G5Q9</accession>
<proteinExistence type="predicted"/>
<gene>
    <name evidence="6" type="ORF">GR170_13485</name>
</gene>